<feature type="region of interest" description="Disordered" evidence="1">
    <location>
        <begin position="95"/>
        <end position="132"/>
    </location>
</feature>
<feature type="compositionally biased region" description="Basic and acidic residues" evidence="1">
    <location>
        <begin position="99"/>
        <end position="110"/>
    </location>
</feature>
<gene>
    <name evidence="2" type="ORF">RRG08_013485</name>
</gene>
<organism evidence="2 3">
    <name type="scientific">Elysia crispata</name>
    <name type="common">lettuce slug</name>
    <dbReference type="NCBI Taxonomy" id="231223"/>
    <lineage>
        <taxon>Eukaryota</taxon>
        <taxon>Metazoa</taxon>
        <taxon>Spiralia</taxon>
        <taxon>Lophotrochozoa</taxon>
        <taxon>Mollusca</taxon>
        <taxon>Gastropoda</taxon>
        <taxon>Heterobranchia</taxon>
        <taxon>Euthyneura</taxon>
        <taxon>Panpulmonata</taxon>
        <taxon>Sacoglossa</taxon>
        <taxon>Placobranchoidea</taxon>
        <taxon>Plakobranchidae</taxon>
        <taxon>Elysia</taxon>
    </lineage>
</organism>
<dbReference type="Proteomes" id="UP001283361">
    <property type="component" value="Unassembled WGS sequence"/>
</dbReference>
<name>A0AAE0Y0L9_9GAST</name>
<reference evidence="2" key="1">
    <citation type="journal article" date="2023" name="G3 (Bethesda)">
        <title>A reference genome for the long-term kleptoplast-retaining sea slug Elysia crispata morphotype clarki.</title>
        <authorList>
            <person name="Eastman K.E."/>
            <person name="Pendleton A.L."/>
            <person name="Shaikh M.A."/>
            <person name="Suttiyut T."/>
            <person name="Ogas R."/>
            <person name="Tomko P."/>
            <person name="Gavelis G."/>
            <person name="Widhalm J.R."/>
            <person name="Wisecaver J.H."/>
        </authorList>
    </citation>
    <scope>NUCLEOTIDE SEQUENCE</scope>
    <source>
        <strain evidence="2">ECLA1</strain>
    </source>
</reference>
<evidence type="ECO:0000256" key="1">
    <source>
        <dbReference type="SAM" id="MobiDB-lite"/>
    </source>
</evidence>
<evidence type="ECO:0000313" key="2">
    <source>
        <dbReference type="EMBL" id="KAK3728757.1"/>
    </source>
</evidence>
<keyword evidence="3" id="KW-1185">Reference proteome</keyword>
<dbReference type="AlphaFoldDB" id="A0AAE0Y0L9"/>
<sequence>MALQVNKKYEVRVIDLEASLYCEDIDVSTFLPRPSNLIGRSTGLVIATEIFAITHGHGHTSEGPTRPATTLPRRLPSRITWTSFPISGRPLLTQCDSTNYRERRHGEQEGLSRSGPQVLGVTVQDSTGNLGD</sequence>
<proteinExistence type="predicted"/>
<dbReference type="EMBL" id="JAWDGP010007172">
    <property type="protein sequence ID" value="KAK3728757.1"/>
    <property type="molecule type" value="Genomic_DNA"/>
</dbReference>
<protein>
    <submittedName>
        <fullName evidence="2">Uncharacterized protein</fullName>
    </submittedName>
</protein>
<evidence type="ECO:0000313" key="3">
    <source>
        <dbReference type="Proteomes" id="UP001283361"/>
    </source>
</evidence>
<comment type="caution">
    <text evidence="2">The sequence shown here is derived from an EMBL/GenBank/DDBJ whole genome shotgun (WGS) entry which is preliminary data.</text>
</comment>
<accession>A0AAE0Y0L9</accession>
<feature type="compositionally biased region" description="Polar residues" evidence="1">
    <location>
        <begin position="123"/>
        <end position="132"/>
    </location>
</feature>